<protein>
    <submittedName>
        <fullName evidence="2">Uncharacterized protein</fullName>
    </submittedName>
</protein>
<feature type="compositionally biased region" description="Basic and acidic residues" evidence="1">
    <location>
        <begin position="234"/>
        <end position="256"/>
    </location>
</feature>
<reference evidence="2 3" key="1">
    <citation type="journal article" date="2020" name="ISME J.">
        <title>Uncovering the hidden diversity of litter-decomposition mechanisms in mushroom-forming fungi.</title>
        <authorList>
            <person name="Floudas D."/>
            <person name="Bentzer J."/>
            <person name="Ahren D."/>
            <person name="Johansson T."/>
            <person name="Persson P."/>
            <person name="Tunlid A."/>
        </authorList>
    </citation>
    <scope>NUCLEOTIDE SEQUENCE [LARGE SCALE GENOMIC DNA]</scope>
    <source>
        <strain evidence="2 3">CBS 291.85</strain>
    </source>
</reference>
<evidence type="ECO:0000313" key="3">
    <source>
        <dbReference type="Proteomes" id="UP000559256"/>
    </source>
</evidence>
<evidence type="ECO:0000313" key="2">
    <source>
        <dbReference type="EMBL" id="KAF5372238.1"/>
    </source>
</evidence>
<feature type="compositionally biased region" description="Acidic residues" evidence="1">
    <location>
        <begin position="131"/>
        <end position="145"/>
    </location>
</feature>
<feature type="compositionally biased region" description="Low complexity" evidence="1">
    <location>
        <begin position="90"/>
        <end position="120"/>
    </location>
</feature>
<feature type="compositionally biased region" description="Basic and acidic residues" evidence="1">
    <location>
        <begin position="146"/>
        <end position="156"/>
    </location>
</feature>
<feature type="compositionally biased region" description="Polar residues" evidence="1">
    <location>
        <begin position="257"/>
        <end position="267"/>
    </location>
</feature>
<sequence length="463" mass="50412">MYKGEGCRQDNPKPLTLPTSIPIYFRPPLALRLVIRPISPMPVIRTKKTSHHTSNPLPGRTLRSPSRIDHVSATRSPSPSLQVRNRPDSDQPYSSSSRSASPPSISVSSSSSPSTFGSSSRNIIPPTSPDTEADEESDGDDEETKEDSSSEKKRTTVYEREARFLVDPCVKGVGPRAVDCAACNFNIKLDKRKKGKGYGFDNWIKHKGRCPKLDTITGASRTNMPPLPLSRQKFRQDSNRYIEPLRAEKPYTEPKNSEQQSPPSLAESSTGVPASSPSPSSSPFHRSRLQTKPAVSSTNDASTRLTIRLPGRACVSSQAVEAAVPATLVSVISSTNDVSTRPIIRLPAHSRVSVPGPVPAPKQEDTFVIPPYPIPGRSAPHPVLSAHEDNAPRETTVTHGSLALAISIRMEEVRAEQYLGWHSEGDSNLDIARQVHEAGGFIGYLAASTGRIQLLEEHYGGEW</sequence>
<gene>
    <name evidence="2" type="ORF">D9758_005067</name>
</gene>
<feature type="compositionally biased region" description="Low complexity" evidence="1">
    <location>
        <begin position="268"/>
        <end position="284"/>
    </location>
</feature>
<proteinExistence type="predicted"/>
<comment type="caution">
    <text evidence="2">The sequence shown here is derived from an EMBL/GenBank/DDBJ whole genome shotgun (WGS) entry which is preliminary data.</text>
</comment>
<dbReference type="AlphaFoldDB" id="A0A8H5GWA5"/>
<evidence type="ECO:0000256" key="1">
    <source>
        <dbReference type="SAM" id="MobiDB-lite"/>
    </source>
</evidence>
<feature type="compositionally biased region" description="Polar residues" evidence="1">
    <location>
        <begin position="73"/>
        <end position="83"/>
    </location>
</feature>
<feature type="region of interest" description="Disordered" evidence="1">
    <location>
        <begin position="45"/>
        <end position="156"/>
    </location>
</feature>
<dbReference type="EMBL" id="JAACJM010000006">
    <property type="protein sequence ID" value="KAF5372238.1"/>
    <property type="molecule type" value="Genomic_DNA"/>
</dbReference>
<keyword evidence="3" id="KW-1185">Reference proteome</keyword>
<dbReference type="Proteomes" id="UP000559256">
    <property type="component" value="Unassembled WGS sequence"/>
</dbReference>
<organism evidence="2 3">
    <name type="scientific">Tetrapyrgos nigripes</name>
    <dbReference type="NCBI Taxonomy" id="182062"/>
    <lineage>
        <taxon>Eukaryota</taxon>
        <taxon>Fungi</taxon>
        <taxon>Dikarya</taxon>
        <taxon>Basidiomycota</taxon>
        <taxon>Agaricomycotina</taxon>
        <taxon>Agaricomycetes</taxon>
        <taxon>Agaricomycetidae</taxon>
        <taxon>Agaricales</taxon>
        <taxon>Marasmiineae</taxon>
        <taxon>Marasmiaceae</taxon>
        <taxon>Tetrapyrgos</taxon>
    </lineage>
</organism>
<name>A0A8H5GWA5_9AGAR</name>
<accession>A0A8H5GWA5</accession>
<feature type="region of interest" description="Disordered" evidence="1">
    <location>
        <begin position="212"/>
        <end position="301"/>
    </location>
</feature>